<dbReference type="PANTHER" id="PTHR21041">
    <property type="entry name" value="DENDRITIC CELL-SPECIFIC TRANSMEMBRANE PROTEIN"/>
    <property type="match status" value="1"/>
</dbReference>
<dbReference type="PANTHER" id="PTHR21041:SF9">
    <property type="entry name" value="DENDRITIC CELL-SPECIFIC TRANSMEMBRANE PROTEIN-LIKE DOMAIN-CONTAINING PROTEIN"/>
    <property type="match status" value="1"/>
</dbReference>
<keyword evidence="2 6" id="KW-0812">Transmembrane</keyword>
<feature type="region of interest" description="Disordered" evidence="5">
    <location>
        <begin position="474"/>
        <end position="495"/>
    </location>
</feature>
<dbReference type="EMBL" id="JAVRJZ010000019">
    <property type="protein sequence ID" value="KAK2707080.1"/>
    <property type="molecule type" value="Genomic_DNA"/>
</dbReference>
<evidence type="ECO:0000256" key="4">
    <source>
        <dbReference type="ARBA" id="ARBA00023136"/>
    </source>
</evidence>
<feature type="transmembrane region" description="Helical" evidence="6">
    <location>
        <begin position="654"/>
        <end position="671"/>
    </location>
</feature>
<accession>A0AA88H850</accession>
<protein>
    <recommendedName>
        <fullName evidence="7">Dendritic cell-specific transmembrane protein-like domain-containing protein</fullName>
    </recommendedName>
</protein>
<comment type="subcellular location">
    <subcellularLocation>
        <location evidence="1">Membrane</location>
        <topology evidence="1">Multi-pass membrane protein</topology>
    </subcellularLocation>
</comment>
<feature type="transmembrane region" description="Helical" evidence="6">
    <location>
        <begin position="1019"/>
        <end position="1039"/>
    </location>
</feature>
<evidence type="ECO:0000313" key="9">
    <source>
        <dbReference type="Proteomes" id="UP001187531"/>
    </source>
</evidence>
<dbReference type="Pfam" id="PF07782">
    <property type="entry name" value="DC_STAMP"/>
    <property type="match status" value="1"/>
</dbReference>
<comment type="caution">
    <text evidence="8">The sequence shown here is derived from an EMBL/GenBank/DDBJ whole genome shotgun (WGS) entry which is preliminary data.</text>
</comment>
<feature type="non-terminal residue" evidence="8">
    <location>
        <position position="1393"/>
    </location>
</feature>
<name>A0AA88H850_ARTSF</name>
<dbReference type="GO" id="GO:0016020">
    <property type="term" value="C:membrane"/>
    <property type="evidence" value="ECO:0007669"/>
    <property type="project" value="UniProtKB-SubCell"/>
</dbReference>
<gene>
    <name evidence="8" type="ORF">QYM36_014942</name>
</gene>
<feature type="transmembrane region" description="Helical" evidence="6">
    <location>
        <begin position="927"/>
        <end position="945"/>
    </location>
</feature>
<keyword evidence="9" id="KW-1185">Reference proteome</keyword>
<dbReference type="InterPro" id="IPR012858">
    <property type="entry name" value="DC_STAMP-like"/>
</dbReference>
<feature type="compositionally biased region" description="Basic and acidic residues" evidence="5">
    <location>
        <begin position="483"/>
        <end position="495"/>
    </location>
</feature>
<evidence type="ECO:0000259" key="7">
    <source>
        <dbReference type="Pfam" id="PF07782"/>
    </source>
</evidence>
<organism evidence="8 9">
    <name type="scientific">Artemia franciscana</name>
    <name type="common">Brine shrimp</name>
    <name type="synonym">Artemia sanfranciscana</name>
    <dbReference type="NCBI Taxonomy" id="6661"/>
    <lineage>
        <taxon>Eukaryota</taxon>
        <taxon>Metazoa</taxon>
        <taxon>Ecdysozoa</taxon>
        <taxon>Arthropoda</taxon>
        <taxon>Crustacea</taxon>
        <taxon>Branchiopoda</taxon>
        <taxon>Anostraca</taxon>
        <taxon>Artemiidae</taxon>
        <taxon>Artemia</taxon>
    </lineage>
</organism>
<reference evidence="8" key="1">
    <citation type="submission" date="2023-07" db="EMBL/GenBank/DDBJ databases">
        <title>Chromosome-level genome assembly of Artemia franciscana.</title>
        <authorList>
            <person name="Jo E."/>
        </authorList>
    </citation>
    <scope>NUCLEOTIDE SEQUENCE</scope>
    <source>
        <tissue evidence="8">Whole body</tissue>
    </source>
</reference>
<feature type="transmembrane region" description="Helical" evidence="6">
    <location>
        <begin position="582"/>
        <end position="607"/>
    </location>
</feature>
<evidence type="ECO:0000256" key="1">
    <source>
        <dbReference type="ARBA" id="ARBA00004141"/>
    </source>
</evidence>
<feature type="transmembrane region" description="Helical" evidence="6">
    <location>
        <begin position="627"/>
        <end position="647"/>
    </location>
</feature>
<feature type="transmembrane region" description="Helical" evidence="6">
    <location>
        <begin position="1103"/>
        <end position="1121"/>
    </location>
</feature>
<evidence type="ECO:0000313" key="8">
    <source>
        <dbReference type="EMBL" id="KAK2707080.1"/>
    </source>
</evidence>
<keyword evidence="4 6" id="KW-0472">Membrane</keyword>
<dbReference type="InterPro" id="IPR051856">
    <property type="entry name" value="CSR-E3_Ligase_Protein"/>
</dbReference>
<feature type="transmembrane region" description="Helical" evidence="6">
    <location>
        <begin position="545"/>
        <end position="570"/>
    </location>
</feature>
<keyword evidence="3 6" id="KW-1133">Transmembrane helix</keyword>
<feature type="domain" description="Dendritic cell-specific transmembrane protein-like" evidence="7">
    <location>
        <begin position="964"/>
        <end position="1152"/>
    </location>
</feature>
<evidence type="ECO:0000256" key="3">
    <source>
        <dbReference type="ARBA" id="ARBA00022989"/>
    </source>
</evidence>
<evidence type="ECO:0000256" key="5">
    <source>
        <dbReference type="SAM" id="MobiDB-lite"/>
    </source>
</evidence>
<evidence type="ECO:0000256" key="6">
    <source>
        <dbReference type="SAM" id="Phobius"/>
    </source>
</evidence>
<evidence type="ECO:0000256" key="2">
    <source>
        <dbReference type="ARBA" id="ARBA00022692"/>
    </source>
</evidence>
<sequence length="1393" mass="159381">MKILEAAKPSEDCMKDEKDDCCTKIPQGAYSQSFTEPVSYPYIMNCVRLSSDNKAILSFQSYHYVDFIRRIGHYRGIAVHMGGLGKVTFDFGSEKHDSPLKMVFEQERGSKMKGKFQTYAGELNNYDFEENIMHYLYNMRMSRKTMQAVSLKYYSDFYKGKAYTTPYVYIRADNQKGEPFFTEEGADKESDTGYSGTYHDISRFVTITTKRENKQRDYMDALFMCPIECDYRTVPIQGKRGHKQELIKFSPPSKHFSFVASVNAYTEGWSFLFEFENNYTTIETVFYKKNIEVIINDPECPNYPDPCMQSYPLLHENNCRYFKQLPGTWSTGIRAGLVLFEAFEVRILPFKKAEIYVHKKEQYRHKGAMNDKPFAILDWKKPNGEAWEIPDNTISKVSLISRSSHAKTPTAFDETKSVIVAIRKGEKLPRVVSSPDRYTNVQFCNVHDFAFYIESLHTPKVTYSGVKPEINNWKSMKPPNRIRSPDTKIDDKEKIPELPGDGVTTTISPTRAAYNVSSCLIPGAETCPQFLQTSGSIVKDTLKSIFLPLFAVILLAVLLVVCILFIYLLLWTLLLALTADKILLFFVSILIITWLVSLIISLLSGIITVSPWVSKRIVGISVSAGTLVLLVIPGLSVILAVSFIILINKLLNMVNLFPVFLIIFALLQVAYPNFLELFRYKLGTTDIILKSNVAKVVAIYEQLYKMKLQTFDCFNVGGTVFKTINNQLGQGGNEGNKHFTDNYGIPLKASTRRDGRFKKGTNEKCYEKNKKMLETCNKEMSDVKLREKFQELINAQINKISGVKNCKAYLRSFRFWEANYWKCIGQELLGVIVSIVSSLLSPFLPPGFVLSMFRDTVCSKKTSLSNKCRLTGSIAKEGSGAMGFLTRGYEAMTDLWNFDIQNFDYDGTKPEKFDAFVNQSAEATTNFGIQALSMFFIFYVLWQIFNSISEASKYLQSYQNYIFFDNGYASSNFVKLDRDRVLKKKSSLLPLTEGGPQVGTFVYITKMALWDTLKDYKRILFQLVLCLIPVCLILFPPIITDAFRQGGLVRFKDTTTVHAKFDIRGSSIIAWLLKNTLEKFVHFHGKVNSFVDNSQVLPESIKAHWSIFVVIFLYIFLILFLKPILKIIDRLKSEVCDYYFPELAIERAAYLYKEVLRQKHVDITRRLQIAGVQQDRHSKFLLSAFFEINSKKNRIYTCNFCYKTKGTETCFCGENVLCKECKTSMKGRCPYECEVLDKMTPAIGCIDLTDAFLYPQTRETRADEDVKKITDMLKEVRDIQKKVATGQMTLTDVIERAMSVLGDMTGLKCDSLEAVLRKKCSGMDDDAKKEMYDSCKELISPHCEKGKKNCWKEQFDSIVLQAFEMGLRSEFQEAVRQDDYDNLDEALEIAQTI</sequence>
<proteinExistence type="predicted"/>
<dbReference type="Proteomes" id="UP001187531">
    <property type="component" value="Unassembled WGS sequence"/>
</dbReference>